<feature type="compositionally biased region" description="Polar residues" evidence="1">
    <location>
        <begin position="1"/>
        <end position="21"/>
    </location>
</feature>
<name>A0A0R3RRU5_9BILA</name>
<reference evidence="3" key="1">
    <citation type="submission" date="2017-02" db="UniProtKB">
        <authorList>
            <consortium name="WormBaseParasite"/>
        </authorList>
    </citation>
    <scope>IDENTIFICATION</scope>
</reference>
<organism evidence="2 3">
    <name type="scientific">Elaeophora elaphi</name>
    <dbReference type="NCBI Taxonomy" id="1147741"/>
    <lineage>
        <taxon>Eukaryota</taxon>
        <taxon>Metazoa</taxon>
        <taxon>Ecdysozoa</taxon>
        <taxon>Nematoda</taxon>
        <taxon>Chromadorea</taxon>
        <taxon>Rhabditida</taxon>
        <taxon>Spirurina</taxon>
        <taxon>Spiruromorpha</taxon>
        <taxon>Filarioidea</taxon>
        <taxon>Onchocercidae</taxon>
        <taxon>Elaeophora</taxon>
    </lineage>
</organism>
<dbReference type="Proteomes" id="UP000050640">
    <property type="component" value="Unplaced"/>
</dbReference>
<protein>
    <submittedName>
        <fullName evidence="3">Uncharacterized protein</fullName>
    </submittedName>
</protein>
<dbReference type="WBParaSite" id="EEL_0000449201-mRNA-1">
    <property type="protein sequence ID" value="EEL_0000449201-mRNA-1"/>
    <property type="gene ID" value="EEL_0000449201"/>
</dbReference>
<feature type="compositionally biased region" description="Basic and acidic residues" evidence="1">
    <location>
        <begin position="23"/>
        <end position="37"/>
    </location>
</feature>
<evidence type="ECO:0000313" key="2">
    <source>
        <dbReference type="Proteomes" id="UP000050640"/>
    </source>
</evidence>
<dbReference type="AlphaFoldDB" id="A0A0R3RRU5"/>
<feature type="region of interest" description="Disordered" evidence="1">
    <location>
        <begin position="1"/>
        <end position="37"/>
    </location>
</feature>
<proteinExistence type="predicted"/>
<evidence type="ECO:0000256" key="1">
    <source>
        <dbReference type="SAM" id="MobiDB-lite"/>
    </source>
</evidence>
<sequence length="160" mass="17830">MIPNTGDSSNESTSLTTQSGLRSKLDSRMDEQGWEEEKMNEARNLKLISDELKAKGCPLFGGKYCDRLPEDIREKAGALEAQLDSLISGSITAPFKSDTRDELRLLIAQGLTTATFKDEMKKYDFSLKCNAVWSADAIAYRCNTCAFNPCIINLLLKTNY</sequence>
<evidence type="ECO:0000313" key="3">
    <source>
        <dbReference type="WBParaSite" id="EEL_0000449201-mRNA-1"/>
    </source>
</evidence>
<keyword evidence="2" id="KW-1185">Reference proteome</keyword>
<dbReference type="STRING" id="1147741.A0A0R3RRU5"/>
<accession>A0A0R3RRU5</accession>